<dbReference type="EMBL" id="CP165735">
    <property type="protein sequence ID" value="XDV71719.1"/>
    <property type="molecule type" value="Genomic_DNA"/>
</dbReference>
<reference evidence="2" key="1">
    <citation type="submission" date="2024-07" db="EMBL/GenBank/DDBJ databases">
        <authorList>
            <person name="Li J."/>
            <person name="Wei H."/>
            <person name="Ma J."/>
        </authorList>
    </citation>
    <scope>NUCLEOTIDE SEQUENCE</scope>
    <source>
        <strain evidence="2">AMU7</strain>
    </source>
</reference>
<proteinExistence type="predicted"/>
<dbReference type="RefSeq" id="WP_369745680.1">
    <property type="nucleotide sequence ID" value="NZ_CP165735.1"/>
</dbReference>
<name>A0AB39YMR9_9MICC</name>
<evidence type="ECO:0008006" key="3">
    <source>
        <dbReference type="Google" id="ProtNLM"/>
    </source>
</evidence>
<organism evidence="2">
    <name type="scientific">Paenarthrobacter sp. AMU7</name>
    <dbReference type="NCBI Taxonomy" id="3162492"/>
    <lineage>
        <taxon>Bacteria</taxon>
        <taxon>Bacillati</taxon>
        <taxon>Actinomycetota</taxon>
        <taxon>Actinomycetes</taxon>
        <taxon>Micrococcales</taxon>
        <taxon>Micrococcaceae</taxon>
        <taxon>Paenarthrobacter</taxon>
    </lineage>
</organism>
<evidence type="ECO:0000313" key="2">
    <source>
        <dbReference type="EMBL" id="XDV71719.1"/>
    </source>
</evidence>
<feature type="region of interest" description="Disordered" evidence="1">
    <location>
        <begin position="1"/>
        <end position="25"/>
    </location>
</feature>
<gene>
    <name evidence="2" type="ORF">ABQM86_00560</name>
</gene>
<dbReference type="AlphaFoldDB" id="A0AB39YMR9"/>
<protein>
    <recommendedName>
        <fullName evidence="3">PE-PGRS family protein</fullName>
    </recommendedName>
</protein>
<sequence length="317" mass="36727">MTLEPDGTESSEPSPGQEWAYRVRDDAPSTRVQVTALQREGRKFRVEIRHLDGSAANTTENVPRNRLKVPWNEVSSYDAVMEGWKALRKQSIDEIESSAMWMIFELLVPETVAELYLTPVDDALTIHNEKALNSLTGCPWTDLPADRSWITYESKPRLSPLASLSIAEMICHNNPGTVLDRIMAEEAESREKVKRGGETEDWETRATVPTTPEYEYRSYLRWNKPRHELLRQWCGYRAVTTHERLLAAEAEVNRLDSLLARTVDWLREYSKSGAEIIDREHEEDRITPLNIRPIPDRPLQPHEIPVITVHSRRRWRH</sequence>
<accession>A0AB39YMR9</accession>
<evidence type="ECO:0000256" key="1">
    <source>
        <dbReference type="SAM" id="MobiDB-lite"/>
    </source>
</evidence>